<keyword evidence="7" id="KW-0597">Phosphoprotein</keyword>
<dbReference type="OrthoDB" id="191686at2759"/>
<keyword evidence="13" id="KW-0472">Membrane</keyword>
<accession>A0A7T8KC28</accession>
<dbReference type="GO" id="GO:0005509">
    <property type="term" value="F:calcium ion binding"/>
    <property type="evidence" value="ECO:0007669"/>
    <property type="project" value="InterPro"/>
</dbReference>
<organism evidence="18 19">
    <name type="scientific">Caligus rogercresseyi</name>
    <name type="common">Sea louse</name>
    <dbReference type="NCBI Taxonomy" id="217165"/>
    <lineage>
        <taxon>Eukaryota</taxon>
        <taxon>Metazoa</taxon>
        <taxon>Ecdysozoa</taxon>
        <taxon>Arthropoda</taxon>
        <taxon>Crustacea</taxon>
        <taxon>Multicrustacea</taxon>
        <taxon>Hexanauplia</taxon>
        <taxon>Copepoda</taxon>
        <taxon>Siphonostomatoida</taxon>
        <taxon>Caligidae</taxon>
        <taxon>Caligus</taxon>
    </lineage>
</organism>
<evidence type="ECO:0000256" key="8">
    <source>
        <dbReference type="ARBA" id="ARBA00022707"/>
    </source>
</evidence>
<evidence type="ECO:0000256" key="13">
    <source>
        <dbReference type="ARBA" id="ARBA00023136"/>
    </source>
</evidence>
<keyword evidence="19" id="KW-1185">Reference proteome</keyword>
<sequence>MGGNCSNCHSSLDNDILEYLTRVKSLWTRFQNLDTDKKGYLIPEDLLNIPKFRVNPLAERLIITIFYMDTQVESLNQTANLEEVRITFPHFVESFAWFNGDNDQPQMRTNKAQFLFNIFDIEGTGKIKIRQIYELLEVISDSNVTPASSMWSMSQEILLDMKQTKDEKTYITFDEFYKSLDLQRINTGMQINF</sequence>
<dbReference type="SUPFAM" id="SSF47473">
    <property type="entry name" value="EF-hand"/>
    <property type="match status" value="1"/>
</dbReference>
<keyword evidence="8" id="KW-0519">Myristate</keyword>
<keyword evidence="6" id="KW-0963">Cytoplasm</keyword>
<evidence type="ECO:0000256" key="10">
    <source>
        <dbReference type="ARBA" id="ARBA00022737"/>
    </source>
</evidence>
<keyword evidence="9" id="KW-0479">Metal-binding</keyword>
<comment type="subcellular location">
    <subcellularLocation>
        <location evidence="2">Cell membrane</location>
    </subcellularLocation>
    <subcellularLocation>
        <location evidence="3">Cytoplasm</location>
    </subcellularLocation>
    <subcellularLocation>
        <location evidence="1">Nucleus</location>
    </subcellularLocation>
</comment>
<evidence type="ECO:0000256" key="1">
    <source>
        <dbReference type="ARBA" id="ARBA00004123"/>
    </source>
</evidence>
<keyword evidence="4" id="KW-0813">Transport</keyword>
<evidence type="ECO:0000256" key="7">
    <source>
        <dbReference type="ARBA" id="ARBA00022553"/>
    </source>
</evidence>
<dbReference type="InterPro" id="IPR051875">
    <property type="entry name" value="Calcineurin_B_homologous"/>
</dbReference>
<dbReference type="AlphaFoldDB" id="A0A7T8KC28"/>
<evidence type="ECO:0000313" key="19">
    <source>
        <dbReference type="Proteomes" id="UP000595437"/>
    </source>
</evidence>
<dbReference type="InterPro" id="IPR002048">
    <property type="entry name" value="EF_hand_dom"/>
</dbReference>
<dbReference type="Gene3D" id="1.10.238.10">
    <property type="entry name" value="EF-hand"/>
    <property type="match status" value="1"/>
</dbReference>
<keyword evidence="10" id="KW-0677">Repeat</keyword>
<evidence type="ECO:0000256" key="14">
    <source>
        <dbReference type="ARBA" id="ARBA00023242"/>
    </source>
</evidence>
<name>A0A7T8KC28_CALRO</name>
<comment type="similarity">
    <text evidence="16">Belongs to the calcineurin regulatory subunit family. CHP subfamily.</text>
</comment>
<evidence type="ECO:0000313" key="18">
    <source>
        <dbReference type="EMBL" id="QQP53147.1"/>
    </source>
</evidence>
<evidence type="ECO:0000256" key="12">
    <source>
        <dbReference type="ARBA" id="ARBA00022927"/>
    </source>
</evidence>
<dbReference type="Proteomes" id="UP000595437">
    <property type="component" value="Chromosome 3"/>
</dbReference>
<evidence type="ECO:0000256" key="11">
    <source>
        <dbReference type="ARBA" id="ARBA00022837"/>
    </source>
</evidence>
<reference evidence="19" key="1">
    <citation type="submission" date="2021-01" db="EMBL/GenBank/DDBJ databases">
        <title>Caligus Genome Assembly.</title>
        <authorList>
            <person name="Gallardo-Escarate C."/>
        </authorList>
    </citation>
    <scope>NUCLEOTIDE SEQUENCE [LARGE SCALE GENOMIC DNA]</scope>
</reference>
<proteinExistence type="inferred from homology"/>
<keyword evidence="15" id="KW-0449">Lipoprotein</keyword>
<keyword evidence="12" id="KW-0653">Protein transport</keyword>
<feature type="domain" description="EF-hand" evidence="17">
    <location>
        <begin position="21"/>
        <end position="56"/>
    </location>
</feature>
<evidence type="ECO:0000256" key="3">
    <source>
        <dbReference type="ARBA" id="ARBA00004496"/>
    </source>
</evidence>
<evidence type="ECO:0000256" key="15">
    <source>
        <dbReference type="ARBA" id="ARBA00023288"/>
    </source>
</evidence>
<gene>
    <name evidence="18" type="ORF">FKW44_005512</name>
</gene>
<keyword evidence="5" id="KW-1003">Cell membrane</keyword>
<keyword evidence="14" id="KW-0539">Nucleus</keyword>
<evidence type="ECO:0000256" key="16">
    <source>
        <dbReference type="ARBA" id="ARBA00038164"/>
    </source>
</evidence>
<dbReference type="EMBL" id="CP045892">
    <property type="protein sequence ID" value="QQP53147.1"/>
    <property type="molecule type" value="Genomic_DNA"/>
</dbReference>
<dbReference type="InterPro" id="IPR011992">
    <property type="entry name" value="EF-hand-dom_pair"/>
</dbReference>
<dbReference type="GO" id="GO:0005634">
    <property type="term" value="C:nucleus"/>
    <property type="evidence" value="ECO:0007669"/>
    <property type="project" value="UniProtKB-SubCell"/>
</dbReference>
<dbReference type="GO" id="GO:0015031">
    <property type="term" value="P:protein transport"/>
    <property type="evidence" value="ECO:0007669"/>
    <property type="project" value="UniProtKB-KW"/>
</dbReference>
<evidence type="ECO:0000256" key="6">
    <source>
        <dbReference type="ARBA" id="ARBA00022490"/>
    </source>
</evidence>
<keyword evidence="11" id="KW-0106">Calcium</keyword>
<dbReference type="PROSITE" id="PS50222">
    <property type="entry name" value="EF_HAND_2"/>
    <property type="match status" value="1"/>
</dbReference>
<evidence type="ECO:0000256" key="2">
    <source>
        <dbReference type="ARBA" id="ARBA00004236"/>
    </source>
</evidence>
<evidence type="ECO:0000256" key="5">
    <source>
        <dbReference type="ARBA" id="ARBA00022475"/>
    </source>
</evidence>
<evidence type="ECO:0000256" key="9">
    <source>
        <dbReference type="ARBA" id="ARBA00022723"/>
    </source>
</evidence>
<protein>
    <submittedName>
        <fullName evidence="18">Calcineurin B -like proteinous protein 1like</fullName>
    </submittedName>
</protein>
<evidence type="ECO:0000259" key="17">
    <source>
        <dbReference type="PROSITE" id="PS50222"/>
    </source>
</evidence>
<dbReference type="GO" id="GO:0005737">
    <property type="term" value="C:cytoplasm"/>
    <property type="evidence" value="ECO:0007669"/>
    <property type="project" value="UniProtKB-SubCell"/>
</dbReference>
<dbReference type="GO" id="GO:0005886">
    <property type="term" value="C:plasma membrane"/>
    <property type="evidence" value="ECO:0007669"/>
    <property type="project" value="UniProtKB-SubCell"/>
</dbReference>
<dbReference type="PANTHER" id="PTHR46002">
    <property type="entry name" value="EG:114D9.1 PROTEIN-RELATED"/>
    <property type="match status" value="1"/>
</dbReference>
<evidence type="ECO:0000256" key="4">
    <source>
        <dbReference type="ARBA" id="ARBA00022448"/>
    </source>
</evidence>